<dbReference type="VEuPathDB" id="FungiDB:MELLADRAFT_87328"/>
<proteinExistence type="predicted"/>
<gene>
    <name evidence="1" type="ORF">MELLADRAFT_87328</name>
</gene>
<sequence length="114" mass="12752">MDNPKVQARTDSKELKFNCAMQHNIPDALNDDKRAAVEIIKVDAKVQAQRVMLMTMYGTTSIGGRECMGMINTKDSSLEMHLSHLAFDIWAKAIKGVPVATHQQCPLQQSELEH</sequence>
<dbReference type="EMBL" id="GL883109">
    <property type="protein sequence ID" value="EGG06176.1"/>
    <property type="molecule type" value="Genomic_DNA"/>
</dbReference>
<dbReference type="OrthoDB" id="10379921at2759"/>
<name>F4RMV1_MELLP</name>
<organism evidence="2">
    <name type="scientific">Melampsora larici-populina (strain 98AG31 / pathotype 3-4-7)</name>
    <name type="common">Poplar leaf rust fungus</name>
    <dbReference type="NCBI Taxonomy" id="747676"/>
    <lineage>
        <taxon>Eukaryota</taxon>
        <taxon>Fungi</taxon>
        <taxon>Dikarya</taxon>
        <taxon>Basidiomycota</taxon>
        <taxon>Pucciniomycotina</taxon>
        <taxon>Pucciniomycetes</taxon>
        <taxon>Pucciniales</taxon>
        <taxon>Melampsoraceae</taxon>
        <taxon>Melampsora</taxon>
    </lineage>
</organism>
<dbReference type="AlphaFoldDB" id="F4RMV1"/>
<dbReference type="RefSeq" id="XP_007410414.1">
    <property type="nucleotide sequence ID" value="XM_007410352.1"/>
</dbReference>
<evidence type="ECO:0000313" key="1">
    <source>
        <dbReference type="EMBL" id="EGG06176.1"/>
    </source>
</evidence>
<dbReference type="KEGG" id="mlr:MELLADRAFT_87328"/>
<evidence type="ECO:0000313" key="2">
    <source>
        <dbReference type="Proteomes" id="UP000001072"/>
    </source>
</evidence>
<keyword evidence="2" id="KW-1185">Reference proteome</keyword>
<dbReference type="Proteomes" id="UP000001072">
    <property type="component" value="Unassembled WGS sequence"/>
</dbReference>
<accession>F4RMV1</accession>
<dbReference type="InParanoid" id="F4RMV1"/>
<reference evidence="2" key="1">
    <citation type="journal article" date="2011" name="Proc. Natl. Acad. Sci. U.S.A.">
        <title>Obligate biotrophy features unraveled by the genomic analysis of rust fungi.</title>
        <authorList>
            <person name="Duplessis S."/>
            <person name="Cuomo C.A."/>
            <person name="Lin Y.-C."/>
            <person name="Aerts A."/>
            <person name="Tisserant E."/>
            <person name="Veneault-Fourrey C."/>
            <person name="Joly D.L."/>
            <person name="Hacquard S."/>
            <person name="Amselem J."/>
            <person name="Cantarel B.L."/>
            <person name="Chiu R."/>
            <person name="Coutinho P.M."/>
            <person name="Feau N."/>
            <person name="Field M."/>
            <person name="Frey P."/>
            <person name="Gelhaye E."/>
            <person name="Goldberg J."/>
            <person name="Grabherr M.G."/>
            <person name="Kodira C.D."/>
            <person name="Kohler A."/>
            <person name="Kuees U."/>
            <person name="Lindquist E.A."/>
            <person name="Lucas S.M."/>
            <person name="Mago R."/>
            <person name="Mauceli E."/>
            <person name="Morin E."/>
            <person name="Murat C."/>
            <person name="Pangilinan J.L."/>
            <person name="Park R."/>
            <person name="Pearson M."/>
            <person name="Quesneville H."/>
            <person name="Rouhier N."/>
            <person name="Sakthikumar S."/>
            <person name="Salamov A.A."/>
            <person name="Schmutz J."/>
            <person name="Selles B."/>
            <person name="Shapiro H."/>
            <person name="Tanguay P."/>
            <person name="Tuskan G.A."/>
            <person name="Henrissat B."/>
            <person name="Van de Peer Y."/>
            <person name="Rouze P."/>
            <person name="Ellis J.G."/>
            <person name="Dodds P.N."/>
            <person name="Schein J.E."/>
            <person name="Zhong S."/>
            <person name="Hamelin R.C."/>
            <person name="Grigoriev I.V."/>
            <person name="Szabo L.J."/>
            <person name="Martin F."/>
        </authorList>
    </citation>
    <scope>NUCLEOTIDE SEQUENCE [LARGE SCALE GENOMIC DNA]</scope>
    <source>
        <strain evidence="2">98AG31 / pathotype 3-4-7</strain>
    </source>
</reference>
<dbReference type="GeneID" id="18934474"/>
<protein>
    <submittedName>
        <fullName evidence="1">Uncharacterized protein</fullName>
    </submittedName>
</protein>
<dbReference type="HOGENOM" id="CLU_2121619_0_0_1"/>